<name>Q10KB7_ORYSJ</name>
<reference evidence="3" key="2">
    <citation type="journal article" date="2008" name="Nucleic Acids Res.">
        <title>The rice annotation project database (RAP-DB): 2008 update.</title>
        <authorList>
            <consortium name="The rice annotation project (RAP)"/>
        </authorList>
    </citation>
    <scope>GENOME REANNOTATION</scope>
    <source>
        <strain evidence="3">cv. Nipponbare</strain>
    </source>
</reference>
<feature type="region of interest" description="Disordered" evidence="1">
    <location>
        <begin position="140"/>
        <end position="188"/>
    </location>
</feature>
<dbReference type="Proteomes" id="UP000000763">
    <property type="component" value="Chromosome 3"/>
</dbReference>
<feature type="compositionally biased region" description="Basic and acidic residues" evidence="1">
    <location>
        <begin position="162"/>
        <end position="174"/>
    </location>
</feature>
<feature type="region of interest" description="Disordered" evidence="1">
    <location>
        <begin position="52"/>
        <end position="104"/>
    </location>
</feature>
<reference evidence="3" key="1">
    <citation type="journal article" date="2005" name="Nature">
        <title>The map-based sequence of the rice genome.</title>
        <authorList>
            <consortium name="International rice genome sequencing project (IRGSP)"/>
            <person name="Matsumoto T."/>
            <person name="Wu J."/>
            <person name="Kanamori H."/>
            <person name="Katayose Y."/>
            <person name="Fujisawa M."/>
            <person name="Namiki N."/>
            <person name="Mizuno H."/>
            <person name="Yamamoto K."/>
            <person name="Antonio B.A."/>
            <person name="Baba T."/>
            <person name="Sakata K."/>
            <person name="Nagamura Y."/>
            <person name="Aoki H."/>
            <person name="Arikawa K."/>
            <person name="Arita K."/>
            <person name="Bito T."/>
            <person name="Chiden Y."/>
            <person name="Fujitsuka N."/>
            <person name="Fukunaka R."/>
            <person name="Hamada M."/>
            <person name="Harada C."/>
            <person name="Hayashi A."/>
            <person name="Hijishita S."/>
            <person name="Honda M."/>
            <person name="Hosokawa S."/>
            <person name="Ichikawa Y."/>
            <person name="Idonuma A."/>
            <person name="Iijima M."/>
            <person name="Ikeda M."/>
            <person name="Ikeno M."/>
            <person name="Ito K."/>
            <person name="Ito S."/>
            <person name="Ito T."/>
            <person name="Ito Y."/>
            <person name="Ito Y."/>
            <person name="Iwabuchi A."/>
            <person name="Kamiya K."/>
            <person name="Karasawa W."/>
            <person name="Kurita K."/>
            <person name="Katagiri S."/>
            <person name="Kikuta A."/>
            <person name="Kobayashi H."/>
            <person name="Kobayashi N."/>
            <person name="Machita K."/>
            <person name="Maehara T."/>
            <person name="Masukawa M."/>
            <person name="Mizubayashi T."/>
            <person name="Mukai Y."/>
            <person name="Nagasaki H."/>
            <person name="Nagata Y."/>
            <person name="Naito S."/>
            <person name="Nakashima M."/>
            <person name="Nakama Y."/>
            <person name="Nakamichi Y."/>
            <person name="Nakamura M."/>
            <person name="Meguro A."/>
            <person name="Negishi M."/>
            <person name="Ohta I."/>
            <person name="Ohta T."/>
            <person name="Okamoto M."/>
            <person name="Ono N."/>
            <person name="Saji S."/>
            <person name="Sakaguchi M."/>
            <person name="Sakai K."/>
            <person name="Shibata M."/>
            <person name="Shimokawa T."/>
            <person name="Song J."/>
            <person name="Takazaki Y."/>
            <person name="Terasawa K."/>
            <person name="Tsugane M."/>
            <person name="Tsuji K."/>
            <person name="Ueda S."/>
            <person name="Waki K."/>
            <person name="Yamagata H."/>
            <person name="Yamamoto M."/>
            <person name="Yamamoto S."/>
            <person name="Yamane H."/>
            <person name="Yoshiki S."/>
            <person name="Yoshihara R."/>
            <person name="Yukawa K."/>
            <person name="Zhong H."/>
            <person name="Yano M."/>
            <person name="Yuan Q."/>
            <person name="Ouyang S."/>
            <person name="Liu J."/>
            <person name="Jones K.M."/>
            <person name="Gansberger K."/>
            <person name="Moffat K."/>
            <person name="Hill J."/>
            <person name="Bera J."/>
            <person name="Fadrosh D."/>
            <person name="Jin S."/>
            <person name="Johri S."/>
            <person name="Kim M."/>
            <person name="Overton L."/>
            <person name="Reardon M."/>
            <person name="Tsitrin T."/>
            <person name="Vuong H."/>
            <person name="Weaver B."/>
            <person name="Ciecko A."/>
            <person name="Tallon L."/>
            <person name="Jackson J."/>
            <person name="Pai G."/>
            <person name="Aken S.V."/>
            <person name="Utterback T."/>
            <person name="Reidmuller S."/>
            <person name="Feldblyum T."/>
            <person name="Hsiao J."/>
            <person name="Zismann V."/>
            <person name="Iobst S."/>
            <person name="de Vazeille A.R."/>
            <person name="Buell C.R."/>
            <person name="Ying K."/>
            <person name="Li Y."/>
            <person name="Lu T."/>
            <person name="Huang Y."/>
            <person name="Zhao Q."/>
            <person name="Feng Q."/>
            <person name="Zhang L."/>
            <person name="Zhu J."/>
            <person name="Weng Q."/>
            <person name="Mu J."/>
            <person name="Lu Y."/>
            <person name="Fan D."/>
            <person name="Liu Y."/>
            <person name="Guan J."/>
            <person name="Zhang Y."/>
            <person name="Yu S."/>
            <person name="Liu X."/>
            <person name="Zhang Y."/>
            <person name="Hong G."/>
            <person name="Han B."/>
            <person name="Choisne N."/>
            <person name="Demange N."/>
            <person name="Orjeda G."/>
            <person name="Samain S."/>
            <person name="Cattolico L."/>
            <person name="Pelletier E."/>
            <person name="Couloux A."/>
            <person name="Segurens B."/>
            <person name="Wincker P."/>
            <person name="D'Hont A."/>
            <person name="Scarpelli C."/>
            <person name="Weissenbach J."/>
            <person name="Salanoubat M."/>
            <person name="Quetier F."/>
            <person name="Yu Y."/>
            <person name="Kim H.R."/>
            <person name="Rambo T."/>
            <person name="Currie J."/>
            <person name="Collura K."/>
            <person name="Luo M."/>
            <person name="Yang T."/>
            <person name="Ammiraju J.S.S."/>
            <person name="Engler F."/>
            <person name="Soderlund C."/>
            <person name="Wing R.A."/>
            <person name="Palmer L.E."/>
            <person name="de la Bastide M."/>
            <person name="Spiegel L."/>
            <person name="Nascimento L."/>
            <person name="Zutavern T."/>
            <person name="O'Shaughnessy A."/>
            <person name="Dike S."/>
            <person name="Dedhia N."/>
            <person name="Preston R."/>
            <person name="Balija V."/>
            <person name="McCombie W.R."/>
            <person name="Chow T."/>
            <person name="Chen H."/>
            <person name="Chung M."/>
            <person name="Chen C."/>
            <person name="Shaw J."/>
            <person name="Wu H."/>
            <person name="Hsiao K."/>
            <person name="Chao Y."/>
            <person name="Chu M."/>
            <person name="Cheng C."/>
            <person name="Hour A."/>
            <person name="Lee P."/>
            <person name="Lin S."/>
            <person name="Lin Y."/>
            <person name="Liou J."/>
            <person name="Liu S."/>
            <person name="Hsing Y."/>
            <person name="Raghuvanshi S."/>
            <person name="Mohanty A."/>
            <person name="Bharti A.K."/>
            <person name="Gaur A."/>
            <person name="Gupta V."/>
            <person name="Kumar D."/>
            <person name="Ravi V."/>
            <person name="Vij S."/>
            <person name="Kapur A."/>
            <person name="Khurana P."/>
            <person name="Khurana P."/>
            <person name="Khurana J.P."/>
            <person name="Tyagi A.K."/>
            <person name="Gaikwad K."/>
            <person name="Singh A."/>
            <person name="Dalal V."/>
            <person name="Srivastava S."/>
            <person name="Dixit A."/>
            <person name="Pal A.K."/>
            <person name="Ghazi I.A."/>
            <person name="Yadav M."/>
            <person name="Pandit A."/>
            <person name="Bhargava A."/>
            <person name="Sureshbabu K."/>
            <person name="Batra K."/>
            <person name="Sharma T.R."/>
            <person name="Mohapatra T."/>
            <person name="Singh N.K."/>
            <person name="Messing J."/>
            <person name="Nelson A.B."/>
            <person name="Fuks G."/>
            <person name="Kavchok S."/>
            <person name="Keizer G."/>
            <person name="Linton E."/>
            <person name="Llaca V."/>
            <person name="Song R."/>
            <person name="Tanyolac B."/>
            <person name="Young S."/>
            <person name="Ho-Il K."/>
            <person name="Hahn J.H."/>
            <person name="Sangsakoo G."/>
            <person name="Vanavichit A."/>
            <person name="de Mattos Luiz.A.T."/>
            <person name="Zimmer P.D."/>
            <person name="Malone G."/>
            <person name="Dellagostin O."/>
            <person name="de Oliveira A.C."/>
            <person name="Bevan M."/>
            <person name="Bancroft I."/>
            <person name="Minx P."/>
            <person name="Cordum H."/>
            <person name="Wilson R."/>
            <person name="Cheng Z."/>
            <person name="Jin W."/>
            <person name="Jiang J."/>
            <person name="Leong S.A."/>
            <person name="Iwama H."/>
            <person name="Gojobori T."/>
            <person name="Itoh T."/>
            <person name="Niimura Y."/>
            <person name="Fujii Y."/>
            <person name="Habara T."/>
            <person name="Sakai H."/>
            <person name="Sato Y."/>
            <person name="Wilson G."/>
            <person name="Kumar K."/>
            <person name="McCouch S."/>
            <person name="Juretic N."/>
            <person name="Hoen D."/>
            <person name="Wright S."/>
            <person name="Bruskiewich R."/>
            <person name="Bureau T."/>
            <person name="Miyao A."/>
            <person name="Hirochika H."/>
            <person name="Nishikawa T."/>
            <person name="Kadowaki K."/>
            <person name="Sugiura M."/>
            <person name="Burr B."/>
            <person name="Sasaki T."/>
        </authorList>
    </citation>
    <scope>NUCLEOTIDE SEQUENCE [LARGE SCALE GENOMIC DNA]</scope>
    <source>
        <strain evidence="3">cv. Nipponbare</strain>
    </source>
</reference>
<evidence type="ECO:0000313" key="3">
    <source>
        <dbReference type="Proteomes" id="UP000000763"/>
    </source>
</evidence>
<protein>
    <submittedName>
        <fullName evidence="2">Uncharacterized protein</fullName>
    </submittedName>
</protein>
<feature type="compositionally biased region" description="Low complexity" evidence="1">
    <location>
        <begin position="52"/>
        <end position="62"/>
    </location>
</feature>
<dbReference type="EMBL" id="AC092075">
    <property type="protein sequence ID" value="AAR06373.1"/>
    <property type="molecule type" value="Genomic_DNA"/>
</dbReference>
<feature type="compositionally biased region" description="Pro residues" evidence="1">
    <location>
        <begin position="91"/>
        <end position="102"/>
    </location>
</feature>
<evidence type="ECO:0000256" key="1">
    <source>
        <dbReference type="SAM" id="MobiDB-lite"/>
    </source>
</evidence>
<feature type="compositionally biased region" description="Basic and acidic residues" evidence="1">
    <location>
        <begin position="69"/>
        <end position="79"/>
    </location>
</feature>
<proteinExistence type="predicted"/>
<dbReference type="AlphaFoldDB" id="Q10KB7"/>
<evidence type="ECO:0000313" key="2">
    <source>
        <dbReference type="EMBL" id="AAR06373.1"/>
    </source>
</evidence>
<accession>Q10KB7</accession>
<organism evidence="2 3">
    <name type="scientific">Oryza sativa subsp. japonica</name>
    <name type="common">Rice</name>
    <dbReference type="NCBI Taxonomy" id="39947"/>
    <lineage>
        <taxon>Eukaryota</taxon>
        <taxon>Viridiplantae</taxon>
        <taxon>Streptophyta</taxon>
        <taxon>Embryophyta</taxon>
        <taxon>Tracheophyta</taxon>
        <taxon>Spermatophyta</taxon>
        <taxon>Magnoliopsida</taxon>
        <taxon>Liliopsida</taxon>
        <taxon>Poales</taxon>
        <taxon>Poaceae</taxon>
        <taxon>BOP clade</taxon>
        <taxon>Oryzoideae</taxon>
        <taxon>Oryzeae</taxon>
        <taxon>Oryzinae</taxon>
        <taxon>Oryza</taxon>
        <taxon>Oryza sativa</taxon>
    </lineage>
</organism>
<gene>
    <name evidence="2" type="ORF">OSJNBa0017N12.9</name>
</gene>
<sequence>MAAAAAPARFDGMSSKQLVRLWEEVIDRDVVAAREVFFRALLRDAAAEYNKQEAAAAAARGAAGEEEGQDRGYQRERFLLRPCSTSTPREASPPLPPPPEPPMVVLCLRAAPPRPPPPTPHLAVGEQKRDALCRLDATAEHKQDEVVARPAAAAGADGGGAGEDRGHPPPRERLSSAPCREASPLLEPTPTAPMVVLCLRAATAPPLQASRRRGASDHAR</sequence>